<feature type="transmembrane region" description="Helical" evidence="19">
    <location>
        <begin position="187"/>
        <end position="213"/>
    </location>
</feature>
<gene>
    <name evidence="19" type="primary">cobS</name>
    <name evidence="20" type="ORF">JOL79_01645</name>
</gene>
<comment type="subcellular location">
    <subcellularLocation>
        <location evidence="2 19">Cell membrane</location>
        <topology evidence="2 19">Multi-pass membrane protein</topology>
    </subcellularLocation>
</comment>
<evidence type="ECO:0000256" key="17">
    <source>
        <dbReference type="ARBA" id="ARBA00048623"/>
    </source>
</evidence>
<dbReference type="EC" id="2.7.8.26" evidence="5 19"/>
<evidence type="ECO:0000256" key="7">
    <source>
        <dbReference type="ARBA" id="ARBA00022475"/>
    </source>
</evidence>
<keyword evidence="8 19" id="KW-0169">Cobalamin biosynthesis</keyword>
<accession>A0A940WFZ7</accession>
<keyword evidence="11 19" id="KW-0460">Magnesium</keyword>
<dbReference type="GO" id="GO:0009236">
    <property type="term" value="P:cobalamin biosynthetic process"/>
    <property type="evidence" value="ECO:0007669"/>
    <property type="project" value="UniProtKB-UniRule"/>
</dbReference>
<evidence type="ECO:0000256" key="9">
    <source>
        <dbReference type="ARBA" id="ARBA00022679"/>
    </source>
</evidence>
<feature type="transmembrane region" description="Helical" evidence="19">
    <location>
        <begin position="116"/>
        <end position="138"/>
    </location>
</feature>
<keyword evidence="13 19" id="KW-0472">Membrane</keyword>
<comment type="catalytic activity">
    <reaction evidence="18 19">
        <text>alpha-ribazole 5'-phosphate + adenosylcob(III)inamide-GDP = adenosylcob(III)alamin 5'-phosphate + GMP + H(+)</text>
        <dbReference type="Rhea" id="RHEA:23560"/>
        <dbReference type="ChEBI" id="CHEBI:15378"/>
        <dbReference type="ChEBI" id="CHEBI:57918"/>
        <dbReference type="ChEBI" id="CHEBI:58115"/>
        <dbReference type="ChEBI" id="CHEBI:60487"/>
        <dbReference type="ChEBI" id="CHEBI:60493"/>
        <dbReference type="EC" id="2.7.8.26"/>
    </reaction>
</comment>
<keyword evidence="9 19" id="KW-0808">Transferase</keyword>
<feature type="transmembrane region" description="Helical" evidence="19">
    <location>
        <begin position="68"/>
        <end position="86"/>
    </location>
</feature>
<comment type="catalytic activity">
    <reaction evidence="17 19">
        <text>alpha-ribazole + adenosylcob(III)inamide-GDP = adenosylcob(III)alamin + GMP + H(+)</text>
        <dbReference type="Rhea" id="RHEA:16049"/>
        <dbReference type="ChEBI" id="CHEBI:10329"/>
        <dbReference type="ChEBI" id="CHEBI:15378"/>
        <dbReference type="ChEBI" id="CHEBI:18408"/>
        <dbReference type="ChEBI" id="CHEBI:58115"/>
        <dbReference type="ChEBI" id="CHEBI:60487"/>
        <dbReference type="EC" id="2.7.8.26"/>
    </reaction>
</comment>
<dbReference type="Proteomes" id="UP000674234">
    <property type="component" value="Unassembled WGS sequence"/>
</dbReference>
<keyword evidence="12 19" id="KW-1133">Transmembrane helix</keyword>
<dbReference type="PANTHER" id="PTHR34148">
    <property type="entry name" value="ADENOSYLCOBINAMIDE-GDP RIBAZOLETRANSFERASE"/>
    <property type="match status" value="1"/>
</dbReference>
<comment type="function">
    <text evidence="14 19">Joins adenosylcobinamide-GDP and alpha-ribazole to generate adenosylcobalamin (Ado-cobalamin). Also synthesizes adenosylcobalamin 5'-phosphate from adenosylcobinamide-GDP and alpha-ribazole 5'-phosphate.</text>
</comment>
<feature type="transmembrane region" description="Helical" evidence="19">
    <location>
        <begin position="233"/>
        <end position="251"/>
    </location>
</feature>
<evidence type="ECO:0000256" key="2">
    <source>
        <dbReference type="ARBA" id="ARBA00004651"/>
    </source>
</evidence>
<name>A0A940WFZ7_9ACTN</name>
<feature type="transmembrane region" description="Helical" evidence="19">
    <location>
        <begin position="42"/>
        <end position="62"/>
    </location>
</feature>
<keyword evidence="21" id="KW-1185">Reference proteome</keyword>
<keyword evidence="10 19" id="KW-0812">Transmembrane</keyword>
<dbReference type="HAMAP" id="MF_00719">
    <property type="entry name" value="CobS"/>
    <property type="match status" value="1"/>
</dbReference>
<evidence type="ECO:0000256" key="13">
    <source>
        <dbReference type="ARBA" id="ARBA00023136"/>
    </source>
</evidence>
<evidence type="ECO:0000256" key="12">
    <source>
        <dbReference type="ARBA" id="ARBA00022989"/>
    </source>
</evidence>
<evidence type="ECO:0000256" key="1">
    <source>
        <dbReference type="ARBA" id="ARBA00001946"/>
    </source>
</evidence>
<keyword evidence="7 19" id="KW-1003">Cell membrane</keyword>
<dbReference type="GO" id="GO:0008818">
    <property type="term" value="F:cobalamin 5'-phosphate synthase activity"/>
    <property type="evidence" value="ECO:0007669"/>
    <property type="project" value="UniProtKB-UniRule"/>
</dbReference>
<evidence type="ECO:0000256" key="18">
    <source>
        <dbReference type="ARBA" id="ARBA00049504"/>
    </source>
</evidence>
<protein>
    <recommendedName>
        <fullName evidence="6 19">Adenosylcobinamide-GDP ribazoletransferase</fullName>
        <ecNumber evidence="5 19">2.7.8.26</ecNumber>
    </recommendedName>
    <alternativeName>
        <fullName evidence="16 19">Cobalamin synthase</fullName>
    </alternativeName>
    <alternativeName>
        <fullName evidence="15 19">Cobalamin-5'-phosphate synthase</fullName>
    </alternativeName>
</protein>
<dbReference type="GO" id="GO:0005886">
    <property type="term" value="C:plasma membrane"/>
    <property type="evidence" value="ECO:0007669"/>
    <property type="project" value="UniProtKB-SubCell"/>
</dbReference>
<evidence type="ECO:0000313" key="21">
    <source>
        <dbReference type="Proteomes" id="UP000674234"/>
    </source>
</evidence>
<evidence type="ECO:0000256" key="5">
    <source>
        <dbReference type="ARBA" id="ARBA00013200"/>
    </source>
</evidence>
<evidence type="ECO:0000256" key="6">
    <source>
        <dbReference type="ARBA" id="ARBA00015850"/>
    </source>
</evidence>
<evidence type="ECO:0000256" key="15">
    <source>
        <dbReference type="ARBA" id="ARBA00032605"/>
    </source>
</evidence>
<comment type="pathway">
    <text evidence="3 19">Cofactor biosynthesis; adenosylcobalamin biosynthesis; adenosylcobalamin from cob(II)yrinate a,c-diamide: step 7/7.</text>
</comment>
<dbReference type="GO" id="GO:0051073">
    <property type="term" value="F:adenosylcobinamide-GDP ribazoletransferase activity"/>
    <property type="evidence" value="ECO:0007669"/>
    <property type="project" value="UniProtKB-UniRule"/>
</dbReference>
<dbReference type="PANTHER" id="PTHR34148:SF1">
    <property type="entry name" value="ADENOSYLCOBINAMIDE-GDP RIBAZOLETRANSFERASE"/>
    <property type="match status" value="1"/>
</dbReference>
<evidence type="ECO:0000256" key="14">
    <source>
        <dbReference type="ARBA" id="ARBA00025228"/>
    </source>
</evidence>
<dbReference type="AlphaFoldDB" id="A0A940WFZ7"/>
<evidence type="ECO:0000256" key="10">
    <source>
        <dbReference type="ARBA" id="ARBA00022692"/>
    </source>
</evidence>
<evidence type="ECO:0000256" key="3">
    <source>
        <dbReference type="ARBA" id="ARBA00004663"/>
    </source>
</evidence>
<dbReference type="EMBL" id="JAFCNB010000001">
    <property type="protein sequence ID" value="MBP2702502.1"/>
    <property type="molecule type" value="Genomic_DNA"/>
</dbReference>
<evidence type="ECO:0000256" key="4">
    <source>
        <dbReference type="ARBA" id="ARBA00010561"/>
    </source>
</evidence>
<dbReference type="RefSeq" id="WP_230984011.1">
    <property type="nucleotide sequence ID" value="NZ_JAFCNB010000001.1"/>
</dbReference>
<reference evidence="20" key="1">
    <citation type="submission" date="2021-02" db="EMBL/GenBank/DDBJ databases">
        <title>Draft genome sequence of Microbispora sp. RL4-1S isolated from rice leaves in Thailand.</title>
        <authorList>
            <person name="Muangham S."/>
            <person name="Duangmal K."/>
        </authorList>
    </citation>
    <scope>NUCLEOTIDE SEQUENCE</scope>
    <source>
        <strain evidence="20">RL4-1S</strain>
    </source>
</reference>
<proteinExistence type="inferred from homology"/>
<evidence type="ECO:0000313" key="20">
    <source>
        <dbReference type="EMBL" id="MBP2702502.1"/>
    </source>
</evidence>
<evidence type="ECO:0000256" key="11">
    <source>
        <dbReference type="ARBA" id="ARBA00022842"/>
    </source>
</evidence>
<comment type="cofactor">
    <cofactor evidence="1 19">
        <name>Mg(2+)</name>
        <dbReference type="ChEBI" id="CHEBI:18420"/>
    </cofactor>
</comment>
<dbReference type="InterPro" id="IPR003805">
    <property type="entry name" value="CobS"/>
</dbReference>
<evidence type="ECO:0000256" key="8">
    <source>
        <dbReference type="ARBA" id="ARBA00022573"/>
    </source>
</evidence>
<sequence length="285" mass="27078">MSVSLRPDAVAAAYRFAVGTLTVLPVRAPAADRTVAGRAMTAAPLVGAVLGLAAATVLAAAAALSGSALLAAVLAVGALAWLTRGLHLDGLADLADGLGSGKPAGPALDIMKRSDIGPFGVVTLVVALLVQVAALSSLPAPEAAAALVAACASGRLALTWACRAGVPAARPGGLGAFVAGTVGRGGAVAATAATAIVVGLLAPLAALGTGSVTSSVTGLVTAVPAGFGSAGPLALRAVAAGAAGLAAAWLLRRRAVRRLGGITGDVLGALVETAATTALAAFCLL</sequence>
<organism evidence="20 21">
    <name type="scientific">Microbispora oryzae</name>
    <dbReference type="NCBI Taxonomy" id="2806554"/>
    <lineage>
        <taxon>Bacteria</taxon>
        <taxon>Bacillati</taxon>
        <taxon>Actinomycetota</taxon>
        <taxon>Actinomycetes</taxon>
        <taxon>Streptosporangiales</taxon>
        <taxon>Streptosporangiaceae</taxon>
        <taxon>Microbispora</taxon>
    </lineage>
</organism>
<evidence type="ECO:0000256" key="19">
    <source>
        <dbReference type="HAMAP-Rule" id="MF_00719"/>
    </source>
</evidence>
<evidence type="ECO:0000256" key="16">
    <source>
        <dbReference type="ARBA" id="ARBA00032853"/>
    </source>
</evidence>
<comment type="similarity">
    <text evidence="4 19">Belongs to the CobS family.</text>
</comment>
<comment type="caution">
    <text evidence="20">The sequence shown here is derived from an EMBL/GenBank/DDBJ whole genome shotgun (WGS) entry which is preliminary data.</text>
</comment>
<dbReference type="Pfam" id="PF02654">
    <property type="entry name" value="CobS"/>
    <property type="match status" value="1"/>
</dbReference>